<feature type="compositionally biased region" description="Polar residues" evidence="1">
    <location>
        <begin position="310"/>
        <end position="319"/>
    </location>
</feature>
<organism evidence="2 3">
    <name type="scientific">Spodoptera exigua</name>
    <name type="common">Beet armyworm</name>
    <name type="synonym">Noctua fulgens</name>
    <dbReference type="NCBI Taxonomy" id="7107"/>
    <lineage>
        <taxon>Eukaryota</taxon>
        <taxon>Metazoa</taxon>
        <taxon>Ecdysozoa</taxon>
        <taxon>Arthropoda</taxon>
        <taxon>Hexapoda</taxon>
        <taxon>Insecta</taxon>
        <taxon>Pterygota</taxon>
        <taxon>Neoptera</taxon>
        <taxon>Endopterygota</taxon>
        <taxon>Lepidoptera</taxon>
        <taxon>Glossata</taxon>
        <taxon>Ditrysia</taxon>
        <taxon>Noctuoidea</taxon>
        <taxon>Noctuidae</taxon>
        <taxon>Amphipyrinae</taxon>
        <taxon>Spodoptera</taxon>
    </lineage>
</organism>
<evidence type="ECO:0000256" key="1">
    <source>
        <dbReference type="SAM" id="MobiDB-lite"/>
    </source>
</evidence>
<feature type="compositionally biased region" description="Polar residues" evidence="1">
    <location>
        <begin position="266"/>
        <end position="283"/>
    </location>
</feature>
<dbReference type="EMBL" id="JACEFF010000902">
    <property type="protein sequence ID" value="KAH9628654.1"/>
    <property type="molecule type" value="Genomic_DNA"/>
</dbReference>
<feature type="compositionally biased region" description="Basic and acidic residues" evidence="1">
    <location>
        <begin position="297"/>
        <end position="308"/>
    </location>
</feature>
<proteinExistence type="predicted"/>
<dbReference type="AlphaFoldDB" id="A0A922S8X4"/>
<reference evidence="2" key="1">
    <citation type="journal article" date="2021" name="G3 (Bethesda)">
        <title>Genome and transcriptome analysis of the beet armyworm Spodoptera exigua reveals targets for pest control. .</title>
        <authorList>
            <person name="Simon S."/>
            <person name="Breeschoten T."/>
            <person name="Jansen H.J."/>
            <person name="Dirks R.P."/>
            <person name="Schranz M.E."/>
            <person name="Ros V.I.D."/>
        </authorList>
    </citation>
    <scope>NUCLEOTIDE SEQUENCE</scope>
    <source>
        <strain evidence="2">TB_SE_WUR_2020</strain>
    </source>
</reference>
<evidence type="ECO:0000313" key="3">
    <source>
        <dbReference type="Proteomes" id="UP000814243"/>
    </source>
</evidence>
<feature type="region of interest" description="Disordered" evidence="1">
    <location>
        <begin position="297"/>
        <end position="320"/>
    </location>
</feature>
<feature type="region of interest" description="Disordered" evidence="1">
    <location>
        <begin position="264"/>
        <end position="285"/>
    </location>
</feature>
<protein>
    <submittedName>
        <fullName evidence="2">Uncharacterized protein</fullName>
    </submittedName>
</protein>
<evidence type="ECO:0000313" key="2">
    <source>
        <dbReference type="EMBL" id="KAH9628654.1"/>
    </source>
</evidence>
<sequence>MNNLLISFTYTVVGHGTLNRATGINQDAHWQLTVMSNIDGAFHVCDNEDPCKALHIPYTQKIHVDEIFFPNRRNILGGIHLSVTKHESVSFRAAASSPENIFSLIRQSARDLNVTSARSIFKTGKQRKVSPPHKSSHRSLGKMKQLHDSKFYSIEVTCPSGWPLTLAQWKRVDEPTKIMSAKEKERVMPLNFGVHQPLPGDAFVELECAFAVGGGVVAKRDDERDQNFVNARKAWDAREHGRNARGAQIRKQFREEFLVIPPPEISESTRSGLDSSIRSSNMDTDVMDTLSKDAFEEMENEETKDLKDSAQGQGPTPATESGMLEMSVEAEEEAVYLTMPELLRDNFKPLNFLPFCMKEKESYDSVIVTSDMAKAAAKERQARIEAAKERMKELQLYNEEHVLGRQKDRCFALEKLFVGDNFVEAVTLSLILKKKRKRHVGLGAKWKAIVGQIGGDRHDSVRRKALKVLDI</sequence>
<dbReference type="Proteomes" id="UP000814243">
    <property type="component" value="Unassembled WGS sequence"/>
</dbReference>
<gene>
    <name evidence="2" type="ORF">HF086_007859</name>
</gene>
<accession>A0A922S8X4</accession>
<comment type="caution">
    <text evidence="2">The sequence shown here is derived from an EMBL/GenBank/DDBJ whole genome shotgun (WGS) entry which is preliminary data.</text>
</comment>
<name>A0A922S8X4_SPOEX</name>